<keyword evidence="3" id="KW-1185">Reference proteome</keyword>
<sequence length="527" mass="57999">MTDHDLDRSGLRARRVRLLAAAGALLLLAALAAWPAVRSERSSGGEPSPGSAASGAEASDRLVLMFPASVAPPDLPLVQAEMNRYLRDKLDASVEIKPVDMSSWWDRTGLVYASGSQVDLMFTAGWMRFGDEVSRGRFLPLDELLQREGAGIASVLDPEILRASRIGGKLYGIPTNKEFAASKGIVMRADLVEKHGIRLEAIRTLADLGPVLETIKRREPGVTPLQVRADRSPLTFLLQYGLFDMLGDGPGVLQRAGGSLKVVNLAAARTYRDYAKLMYEWRRSGYLNADAVTSRDSEYEAVKAGAAFAFAESMKPGFEIQASRNTGMPMVAVELTKPYTTTADVTSAMFAIPRTSRHPEKAMRLLELLYTDRYLLNLLDWGIEGRHYVVRPDGRIAFSPGVDARTVRYNFNLPWMFGNQLNSYLWDNEDPQQWDNYRRFNEEAEPSKALGFVFDPSPVSNEIAACSRVDEEFSPALITGELDPDAVIPMYLERLKAAGADKVIAEKQRQLDAWLAAGGASAGEGES</sequence>
<dbReference type="Pfam" id="PF01547">
    <property type="entry name" value="SBP_bac_1"/>
    <property type="match status" value="1"/>
</dbReference>
<dbReference type="RefSeq" id="WP_101807801.1">
    <property type="nucleotide sequence ID" value="NZ_NFEZ01000003.1"/>
</dbReference>
<protein>
    <submittedName>
        <fullName evidence="2">Multiple sugar ABC transporter, substrate-binding protein</fullName>
    </submittedName>
</protein>
<comment type="caution">
    <text evidence="2">The sequence shown here is derived from an EMBL/GenBank/DDBJ whole genome shotgun (WGS) entry which is preliminary data.</text>
</comment>
<dbReference type="InterPro" id="IPR050490">
    <property type="entry name" value="Bact_solute-bd_prot1"/>
</dbReference>
<evidence type="ECO:0000313" key="3">
    <source>
        <dbReference type="Proteomes" id="UP000234789"/>
    </source>
</evidence>
<reference evidence="2 3" key="1">
    <citation type="submission" date="2017-05" db="EMBL/GenBank/DDBJ databases">
        <title>Functional genome analysis of Paenibacillus pasadenensis strain R16: insights on endophytic life style and antifungal activity.</title>
        <authorList>
            <person name="Passera A."/>
            <person name="Marcolungo L."/>
            <person name="Casati P."/>
            <person name="Brasca M."/>
            <person name="Quaglino F."/>
            <person name="Delledonne M."/>
        </authorList>
    </citation>
    <scope>NUCLEOTIDE SEQUENCE [LARGE SCALE GENOMIC DNA]</scope>
    <source>
        <strain evidence="2 3">R16</strain>
    </source>
</reference>
<feature type="domain" description="DUF3502" evidence="1">
    <location>
        <begin position="449"/>
        <end position="516"/>
    </location>
</feature>
<dbReference type="InterPro" id="IPR022627">
    <property type="entry name" value="DUF3502"/>
</dbReference>
<dbReference type="EMBL" id="NFEZ01000003">
    <property type="protein sequence ID" value="PLT46610.1"/>
    <property type="molecule type" value="Genomic_DNA"/>
</dbReference>
<dbReference type="PANTHER" id="PTHR43649">
    <property type="entry name" value="ARABINOSE-BINDING PROTEIN-RELATED"/>
    <property type="match status" value="1"/>
</dbReference>
<dbReference type="Proteomes" id="UP000234789">
    <property type="component" value="Unassembled WGS sequence"/>
</dbReference>
<dbReference type="Gene3D" id="3.40.190.10">
    <property type="entry name" value="Periplasmic binding protein-like II"/>
    <property type="match status" value="2"/>
</dbReference>
<dbReference type="PANTHER" id="PTHR43649:SF17">
    <property type="entry name" value="ABC TRANSPORTER SOLUTE BINDING PROTEIN-SUGAR TRANSPORT"/>
    <property type="match status" value="1"/>
</dbReference>
<organism evidence="2 3">
    <name type="scientific">Paenibacillus pasadenensis</name>
    <dbReference type="NCBI Taxonomy" id="217090"/>
    <lineage>
        <taxon>Bacteria</taxon>
        <taxon>Bacillati</taxon>
        <taxon>Bacillota</taxon>
        <taxon>Bacilli</taxon>
        <taxon>Bacillales</taxon>
        <taxon>Paenibacillaceae</taxon>
        <taxon>Paenibacillus</taxon>
    </lineage>
</organism>
<evidence type="ECO:0000313" key="2">
    <source>
        <dbReference type="EMBL" id="PLT46610.1"/>
    </source>
</evidence>
<gene>
    <name evidence="2" type="ORF">B8V81_0834</name>
</gene>
<accession>A0A2N5N8J1</accession>
<name>A0A2N5N8J1_9BACL</name>
<dbReference type="AlphaFoldDB" id="A0A2N5N8J1"/>
<dbReference type="InterPro" id="IPR006059">
    <property type="entry name" value="SBP"/>
</dbReference>
<proteinExistence type="predicted"/>
<evidence type="ECO:0000259" key="1">
    <source>
        <dbReference type="Pfam" id="PF12010"/>
    </source>
</evidence>
<dbReference type="Pfam" id="PF12010">
    <property type="entry name" value="DUF3502"/>
    <property type="match status" value="1"/>
</dbReference>
<dbReference type="SUPFAM" id="SSF53850">
    <property type="entry name" value="Periplasmic binding protein-like II"/>
    <property type="match status" value="1"/>
</dbReference>